<sequence>MRVSRGIAAVAAVVLSVALAACGEDGSSVGTGEPGNEPSAWGTSQDPVATAPLVWESDGVVHLSDGTEVELGGPTSSYVVAGDGVFFVPSASEDAAAAEDVASGEVHFAAPGGEATDTGLRLRADTLRASTDGRYLVGIDVESGDEDEYGTPVAELVVLDLREGVEVAQTSQGLGDTGDDLADLYEDAEIGVVAVTDDTAYVDAVDTTLAVDLAGGGTTDAGDVSVPVPGAPESPDGAWTIRQDGDRAAVLGKDGTAVRLDVPTPRWTLDWWADAETAVGVAVADDGSSALLTCRVPDGACEVPEESTGAVVRFATGATDQLVVRLLGVEG</sequence>
<dbReference type="RefSeq" id="WP_139227729.1">
    <property type="nucleotide sequence ID" value="NZ_FOKC01000005.1"/>
</dbReference>
<dbReference type="OrthoDB" id="3779408at2"/>
<dbReference type="EMBL" id="FOKC01000005">
    <property type="protein sequence ID" value="SFB23846.1"/>
    <property type="molecule type" value="Genomic_DNA"/>
</dbReference>
<dbReference type="Proteomes" id="UP000199113">
    <property type="component" value="Unassembled WGS sequence"/>
</dbReference>
<organism evidence="3 4">
    <name type="scientific">Nocardioides alpinus</name>
    <dbReference type="NCBI Taxonomy" id="748909"/>
    <lineage>
        <taxon>Bacteria</taxon>
        <taxon>Bacillati</taxon>
        <taxon>Actinomycetota</taxon>
        <taxon>Actinomycetes</taxon>
        <taxon>Propionibacteriales</taxon>
        <taxon>Nocardioidaceae</taxon>
        <taxon>Nocardioides</taxon>
    </lineage>
</organism>
<protein>
    <submittedName>
        <fullName evidence="3">Uncharacterized protein</fullName>
    </submittedName>
</protein>
<proteinExistence type="predicted"/>
<feature type="signal peptide" evidence="2">
    <location>
        <begin position="1"/>
        <end position="20"/>
    </location>
</feature>
<dbReference type="PROSITE" id="PS51257">
    <property type="entry name" value="PROKAR_LIPOPROTEIN"/>
    <property type="match status" value="1"/>
</dbReference>
<accession>A0A1I0ZFD6</accession>
<keyword evidence="2" id="KW-0732">Signal</keyword>
<evidence type="ECO:0000256" key="1">
    <source>
        <dbReference type="SAM" id="MobiDB-lite"/>
    </source>
</evidence>
<feature type="chain" id="PRO_5011715615" evidence="2">
    <location>
        <begin position="21"/>
        <end position="331"/>
    </location>
</feature>
<gene>
    <name evidence="3" type="ORF">SAMN05192575_105266</name>
</gene>
<name>A0A1I0ZFD6_9ACTN</name>
<evidence type="ECO:0000313" key="3">
    <source>
        <dbReference type="EMBL" id="SFB23846.1"/>
    </source>
</evidence>
<dbReference type="SUPFAM" id="SSF69304">
    <property type="entry name" value="Tricorn protease N-terminal domain"/>
    <property type="match status" value="1"/>
</dbReference>
<evidence type="ECO:0000313" key="4">
    <source>
        <dbReference type="Proteomes" id="UP000199113"/>
    </source>
</evidence>
<dbReference type="STRING" id="748909.SAMN05192575_105266"/>
<dbReference type="AlphaFoldDB" id="A0A1I0ZFD6"/>
<reference evidence="3" key="1">
    <citation type="submission" date="2016-10" db="EMBL/GenBank/DDBJ databases">
        <authorList>
            <person name="de Groot N.N."/>
        </authorList>
    </citation>
    <scope>NUCLEOTIDE SEQUENCE [LARGE SCALE GENOMIC DNA]</scope>
    <source>
        <strain evidence="3">CGMCC 1.10697</strain>
    </source>
</reference>
<feature type="region of interest" description="Disordered" evidence="1">
    <location>
        <begin position="26"/>
        <end position="46"/>
    </location>
</feature>
<evidence type="ECO:0000256" key="2">
    <source>
        <dbReference type="SAM" id="SignalP"/>
    </source>
</evidence>